<dbReference type="InterPro" id="IPR042468">
    <property type="entry name" value="Peptidase_C65_otubain_sub1"/>
</dbReference>
<dbReference type="VEuPathDB" id="FungiDB:T551_01405"/>
<dbReference type="GO" id="GO:0005634">
    <property type="term" value="C:nucleus"/>
    <property type="evidence" value="ECO:0007669"/>
    <property type="project" value="TreeGrafter"/>
</dbReference>
<evidence type="ECO:0000256" key="3">
    <source>
        <dbReference type="ARBA" id="ARBA00022670"/>
    </source>
</evidence>
<dbReference type="Gene3D" id="3.30.200.60">
    <property type="entry name" value="Peptidase C65 Otubain, subdomain 1"/>
    <property type="match status" value="1"/>
</dbReference>
<dbReference type="InterPro" id="IPR019400">
    <property type="entry name" value="Peptidase_C65_otubain"/>
</dbReference>
<dbReference type="PANTHER" id="PTHR12931">
    <property type="entry name" value="UBIQUITIN THIOLESTERASE PROTEIN OTUB"/>
    <property type="match status" value="1"/>
</dbReference>
<evidence type="ECO:0000256" key="4">
    <source>
        <dbReference type="ARBA" id="ARBA00022786"/>
    </source>
</evidence>
<name>A0A0W4ZSJ7_PNEJ7</name>
<dbReference type="GeneID" id="28939923"/>
<dbReference type="PANTHER" id="PTHR12931:SF15">
    <property type="entry name" value="UBIQUITIN THIOESTERASE OTUBAIN-LIKE"/>
    <property type="match status" value="1"/>
</dbReference>
<evidence type="ECO:0000313" key="9">
    <source>
        <dbReference type="Proteomes" id="UP000053447"/>
    </source>
</evidence>
<comment type="caution">
    <text evidence="8">The sequence shown here is derived from an EMBL/GenBank/DDBJ whole genome shotgun (WGS) entry which is preliminary data.</text>
</comment>
<dbReference type="Pfam" id="PF10275">
    <property type="entry name" value="Peptidase_C65"/>
    <property type="match status" value="1"/>
</dbReference>
<dbReference type="Proteomes" id="UP000053447">
    <property type="component" value="Unassembled WGS sequence"/>
</dbReference>
<dbReference type="EMBL" id="LFWA01000005">
    <property type="protein sequence ID" value="KTW31333.1"/>
    <property type="molecule type" value="Genomic_DNA"/>
</dbReference>
<accession>A0A0W4ZSJ7</accession>
<reference evidence="9" key="1">
    <citation type="journal article" date="2016" name="Nat. Commun.">
        <title>Genome analysis of three Pneumocystis species reveals adaptation mechanisms to life exclusively in mammalian hosts.</title>
        <authorList>
            <person name="Ma L."/>
            <person name="Chen Z."/>
            <person name="Huang D.W."/>
            <person name="Kutty G."/>
            <person name="Ishihara M."/>
            <person name="Wang H."/>
            <person name="Abouelleil A."/>
            <person name="Bishop L."/>
            <person name="Davey E."/>
            <person name="Deng R."/>
            <person name="Deng X."/>
            <person name="Fan L."/>
            <person name="Fantoni G."/>
            <person name="Fitzgerald M."/>
            <person name="Gogineni E."/>
            <person name="Goldberg J.M."/>
            <person name="Handley G."/>
            <person name="Hu X."/>
            <person name="Huber C."/>
            <person name="Jiao X."/>
            <person name="Jones K."/>
            <person name="Levin J.Z."/>
            <person name="Liu Y."/>
            <person name="Macdonald P."/>
            <person name="Melnikov A."/>
            <person name="Raley C."/>
            <person name="Sassi M."/>
            <person name="Sherman B.T."/>
            <person name="Song X."/>
            <person name="Sykes S."/>
            <person name="Tran B."/>
            <person name="Walsh L."/>
            <person name="Xia Y."/>
            <person name="Yang J."/>
            <person name="Young S."/>
            <person name="Zeng Q."/>
            <person name="Zheng X."/>
            <person name="Stephens R."/>
            <person name="Nusbaum C."/>
            <person name="Birren B.W."/>
            <person name="Azadi P."/>
            <person name="Lempicki R.A."/>
            <person name="Cuomo C.A."/>
            <person name="Kovacs J.A."/>
        </authorList>
    </citation>
    <scope>NUCLEOTIDE SEQUENCE [LARGE SCALE GENOMIC DNA]</scope>
    <source>
        <strain evidence="9">RU7</strain>
    </source>
</reference>
<dbReference type="GO" id="GO:0043130">
    <property type="term" value="F:ubiquitin binding"/>
    <property type="evidence" value="ECO:0007669"/>
    <property type="project" value="TreeGrafter"/>
</dbReference>
<dbReference type="EC" id="3.4.19.12" evidence="2"/>
<evidence type="ECO:0000256" key="2">
    <source>
        <dbReference type="ARBA" id="ARBA00012759"/>
    </source>
</evidence>
<keyword evidence="6" id="KW-0788">Thiol protease</keyword>
<evidence type="ECO:0000256" key="1">
    <source>
        <dbReference type="ARBA" id="ARBA00000707"/>
    </source>
</evidence>
<dbReference type="GO" id="GO:0071108">
    <property type="term" value="P:protein K48-linked deubiquitination"/>
    <property type="evidence" value="ECO:0007669"/>
    <property type="project" value="TreeGrafter"/>
</dbReference>
<keyword evidence="5" id="KW-0378">Hydrolase</keyword>
<evidence type="ECO:0000256" key="6">
    <source>
        <dbReference type="ARBA" id="ARBA00022807"/>
    </source>
</evidence>
<evidence type="ECO:0000313" key="8">
    <source>
        <dbReference type="EMBL" id="KTW31333.1"/>
    </source>
</evidence>
<evidence type="ECO:0000259" key="7">
    <source>
        <dbReference type="PROSITE" id="PS50802"/>
    </source>
</evidence>
<dbReference type="OrthoDB" id="18915at2759"/>
<comment type="catalytic activity">
    <reaction evidence="1">
        <text>Thiol-dependent hydrolysis of ester, thioester, amide, peptide and isopeptide bonds formed by the C-terminal Gly of ubiquitin (a 76-residue protein attached to proteins as an intracellular targeting signal).</text>
        <dbReference type="EC" id="3.4.19.12"/>
    </reaction>
</comment>
<keyword evidence="3" id="KW-0645">Protease</keyword>
<dbReference type="STRING" id="1408657.A0A0W4ZSJ7"/>
<dbReference type="GO" id="GO:0006508">
    <property type="term" value="P:proteolysis"/>
    <property type="evidence" value="ECO:0007669"/>
    <property type="project" value="UniProtKB-KW"/>
</dbReference>
<dbReference type="CDD" id="cd22749">
    <property type="entry name" value="Otubain_C65"/>
    <property type="match status" value="1"/>
</dbReference>
<keyword evidence="4" id="KW-0833">Ubl conjugation pathway</keyword>
<dbReference type="InterPro" id="IPR003323">
    <property type="entry name" value="OTU_dom"/>
</dbReference>
<gene>
    <name evidence="8" type="ORF">T551_01405</name>
</gene>
<dbReference type="SUPFAM" id="SSF54001">
    <property type="entry name" value="Cysteine proteinases"/>
    <property type="match status" value="1"/>
</dbReference>
<sequence>MNLEIEVDPLVFHRIPVHELLKEYQENEVFYKKIKALGNMSLYRLKRDGDCFYRALCFGWLWTWIRQTPADSEKNIVAFSQTTELLQKSGFEPLSYEDFYEEILLALSLLKPSENQDFQAKERELLTLMNTPEKSNAMVVYFRFLTSAYIKQNACEYAPFLDVPSVADVFTFCENTIESIGKEADHVMINALSKALGVCIHIYYIDRSDSSHAKKYEFTVENKNPITINLLYRPGHYDFIADE</sequence>
<dbReference type="InterPro" id="IPR038765">
    <property type="entry name" value="Papain-like_cys_pep_sf"/>
</dbReference>
<organism evidence="8 9">
    <name type="scientific">Pneumocystis jirovecii (strain RU7)</name>
    <name type="common">Human pneumocystis pneumonia agent</name>
    <dbReference type="NCBI Taxonomy" id="1408657"/>
    <lineage>
        <taxon>Eukaryota</taxon>
        <taxon>Fungi</taxon>
        <taxon>Dikarya</taxon>
        <taxon>Ascomycota</taxon>
        <taxon>Taphrinomycotina</taxon>
        <taxon>Pneumocystomycetes</taxon>
        <taxon>Pneumocystaceae</taxon>
        <taxon>Pneumocystis</taxon>
    </lineage>
</organism>
<dbReference type="RefSeq" id="XP_018230323.1">
    <property type="nucleotide sequence ID" value="XM_018373668.1"/>
</dbReference>
<dbReference type="Gene3D" id="1.20.1300.20">
    <property type="entry name" value="Peptidase C65 Otubain, subdomain 2"/>
    <property type="match status" value="1"/>
</dbReference>
<dbReference type="InterPro" id="IPR042467">
    <property type="entry name" value="Peptidase_C65_otubain_sub2"/>
</dbReference>
<keyword evidence="9" id="KW-1185">Reference proteome</keyword>
<proteinExistence type="predicted"/>
<evidence type="ECO:0000256" key="5">
    <source>
        <dbReference type="ARBA" id="ARBA00022801"/>
    </source>
</evidence>
<protein>
    <recommendedName>
        <fullName evidence="2">ubiquitinyl hydrolase 1</fullName>
        <ecNumber evidence="2">3.4.19.12</ecNumber>
    </recommendedName>
</protein>
<dbReference type="PROSITE" id="PS50802">
    <property type="entry name" value="OTU"/>
    <property type="match status" value="1"/>
</dbReference>
<dbReference type="eggNOG" id="KOG3991">
    <property type="taxonomic scope" value="Eukaryota"/>
</dbReference>
<dbReference type="AlphaFoldDB" id="A0A0W4ZSJ7"/>
<feature type="domain" description="OTU" evidence="7">
    <location>
        <begin position="40"/>
        <end position="243"/>
    </location>
</feature>
<dbReference type="GO" id="GO:0004843">
    <property type="term" value="F:cysteine-type deubiquitinase activity"/>
    <property type="evidence" value="ECO:0007669"/>
    <property type="project" value="UniProtKB-EC"/>
</dbReference>